<feature type="transmembrane region" description="Helical" evidence="13">
    <location>
        <begin position="101"/>
        <end position="121"/>
    </location>
</feature>
<organism evidence="14 15">
    <name type="scientific">Clostridium tanneri</name>
    <dbReference type="NCBI Taxonomy" id="3037988"/>
    <lineage>
        <taxon>Bacteria</taxon>
        <taxon>Bacillati</taxon>
        <taxon>Bacillota</taxon>
        <taxon>Clostridia</taxon>
        <taxon>Eubacteriales</taxon>
        <taxon>Clostridiaceae</taxon>
        <taxon>Clostridium</taxon>
    </lineage>
</organism>
<evidence type="ECO:0000256" key="1">
    <source>
        <dbReference type="ARBA" id="ARBA00004162"/>
    </source>
</evidence>
<dbReference type="Pfam" id="PF18927">
    <property type="entry name" value="CrtO"/>
    <property type="match status" value="1"/>
</dbReference>
<feature type="transmembrane region" description="Helical" evidence="13">
    <location>
        <begin position="78"/>
        <end position="95"/>
    </location>
</feature>
<evidence type="ECO:0000256" key="4">
    <source>
        <dbReference type="ARBA" id="ARBA00022692"/>
    </source>
</evidence>
<comment type="subcellular location">
    <subcellularLocation>
        <location evidence="1">Cell membrane</location>
        <topology evidence="1">Single-pass membrane protein</topology>
    </subcellularLocation>
</comment>
<keyword evidence="3" id="KW-0808">Transferase</keyword>
<comment type="function">
    <text evidence="12">Catalyzes the acylation of glycosyl-4,4'-diaponeurosporenoate, i.e. the esterification of glucose at the C6'' position with the carboxyl group of the C(15) fatty acid 12-methyltetradecanoic acid, to yield staphyloxanthin. This is the last step in the biosynthesis of this orange pigment, present in most staphylococci strains.</text>
</comment>
<protein>
    <recommendedName>
        <fullName evidence="11">Glycosyl-4,4'-diaponeurosporenoate acyltransferase</fullName>
    </recommendedName>
</protein>
<evidence type="ECO:0000256" key="6">
    <source>
        <dbReference type="ARBA" id="ARBA00022989"/>
    </source>
</evidence>
<reference evidence="14 15" key="1">
    <citation type="submission" date="2023-04" db="EMBL/GenBank/DDBJ databases">
        <title>Clostridium tannerae sp. nov., isolated from the fecal material of an alpaca.</title>
        <authorList>
            <person name="Miller S."/>
            <person name="Hendry M."/>
            <person name="King J."/>
            <person name="Sankaranarayanan K."/>
            <person name="Lawson P.A."/>
        </authorList>
    </citation>
    <scope>NUCLEOTIDE SEQUENCE [LARGE SCALE GENOMIC DNA]</scope>
    <source>
        <strain evidence="14 15">A1-XYC3</strain>
    </source>
</reference>
<name>A0ABU4JUD7_9CLOT</name>
<evidence type="ECO:0000256" key="5">
    <source>
        <dbReference type="ARBA" id="ARBA00022729"/>
    </source>
</evidence>
<evidence type="ECO:0000256" key="9">
    <source>
        <dbReference type="ARBA" id="ARBA00023588"/>
    </source>
</evidence>
<evidence type="ECO:0000256" key="12">
    <source>
        <dbReference type="ARBA" id="ARBA00025324"/>
    </source>
</evidence>
<keyword evidence="8" id="KW-0012">Acyltransferase</keyword>
<evidence type="ECO:0000313" key="14">
    <source>
        <dbReference type="EMBL" id="MDW8801765.1"/>
    </source>
</evidence>
<evidence type="ECO:0000313" key="15">
    <source>
        <dbReference type="Proteomes" id="UP001281656"/>
    </source>
</evidence>
<keyword evidence="6 13" id="KW-1133">Transmembrane helix</keyword>
<gene>
    <name evidence="14" type="ORF">P8V03_11470</name>
</gene>
<sequence length="138" mass="16830">MNILDKIFDEKYYKIKHFEQDGKIYEYLGIKRFRKALLHIAKDRKDEVPFKNYFLTEYSVNAIKKYEQMSRKSEKSHVIIATVMLLYMVRIGVFIKDIFDVMFLLFFTLVNIITNIYPIFLQRYNRIRIQKILNKIEV</sequence>
<comment type="pathway">
    <text evidence="9">Carotenoid biosynthesis; staphyloxanthin biosynthesis; staphyloxanthin from farnesyl diphosphate: step 5/5.</text>
</comment>
<keyword evidence="5" id="KW-0732">Signal</keyword>
<dbReference type="RefSeq" id="WP_318798217.1">
    <property type="nucleotide sequence ID" value="NZ_JARUJP010000012.1"/>
</dbReference>
<evidence type="ECO:0000256" key="10">
    <source>
        <dbReference type="ARBA" id="ARBA00023603"/>
    </source>
</evidence>
<keyword evidence="15" id="KW-1185">Reference proteome</keyword>
<accession>A0ABU4JUD7</accession>
<keyword evidence="4 13" id="KW-0812">Transmembrane</keyword>
<evidence type="ECO:0000256" key="3">
    <source>
        <dbReference type="ARBA" id="ARBA00022679"/>
    </source>
</evidence>
<proteinExistence type="inferred from homology"/>
<evidence type="ECO:0000256" key="8">
    <source>
        <dbReference type="ARBA" id="ARBA00023315"/>
    </source>
</evidence>
<evidence type="ECO:0000256" key="7">
    <source>
        <dbReference type="ARBA" id="ARBA00023136"/>
    </source>
</evidence>
<keyword evidence="7 13" id="KW-0472">Membrane</keyword>
<dbReference type="Proteomes" id="UP001281656">
    <property type="component" value="Unassembled WGS sequence"/>
</dbReference>
<evidence type="ECO:0000256" key="2">
    <source>
        <dbReference type="ARBA" id="ARBA00022475"/>
    </source>
</evidence>
<keyword evidence="2" id="KW-1003">Cell membrane</keyword>
<evidence type="ECO:0000256" key="13">
    <source>
        <dbReference type="SAM" id="Phobius"/>
    </source>
</evidence>
<comment type="similarity">
    <text evidence="10">Belongs to the acyltransferase CrtO family.</text>
</comment>
<dbReference type="EMBL" id="JARUJP010000012">
    <property type="protein sequence ID" value="MDW8801765.1"/>
    <property type="molecule type" value="Genomic_DNA"/>
</dbReference>
<evidence type="ECO:0000256" key="11">
    <source>
        <dbReference type="ARBA" id="ARBA00023667"/>
    </source>
</evidence>
<comment type="caution">
    <text evidence="14">The sequence shown here is derived from an EMBL/GenBank/DDBJ whole genome shotgun (WGS) entry which is preliminary data.</text>
</comment>
<dbReference type="InterPro" id="IPR044021">
    <property type="entry name" value="CrtO"/>
</dbReference>